<evidence type="ECO:0000256" key="2">
    <source>
        <dbReference type="ARBA" id="ARBA00023012"/>
    </source>
</evidence>
<dbReference type="PANTHER" id="PTHR45339">
    <property type="entry name" value="HYBRID SIGNAL TRANSDUCTION HISTIDINE KINASE J"/>
    <property type="match status" value="1"/>
</dbReference>
<dbReference type="Pfam" id="PF00072">
    <property type="entry name" value="Response_reg"/>
    <property type="match status" value="1"/>
</dbReference>
<keyword evidence="6" id="KW-1185">Reference proteome</keyword>
<dbReference type="SMART" id="SM00448">
    <property type="entry name" value="REC"/>
    <property type="match status" value="1"/>
</dbReference>
<dbReference type="GO" id="GO:0000160">
    <property type="term" value="P:phosphorelay signal transduction system"/>
    <property type="evidence" value="ECO:0007669"/>
    <property type="project" value="UniProtKB-KW"/>
</dbReference>
<evidence type="ECO:0000256" key="1">
    <source>
        <dbReference type="ARBA" id="ARBA00022553"/>
    </source>
</evidence>
<organism evidence="5 6">
    <name type="scientific">Flavipsychrobacter stenotrophus</name>
    <dbReference type="NCBI Taxonomy" id="2077091"/>
    <lineage>
        <taxon>Bacteria</taxon>
        <taxon>Pseudomonadati</taxon>
        <taxon>Bacteroidota</taxon>
        <taxon>Chitinophagia</taxon>
        <taxon>Chitinophagales</taxon>
        <taxon>Chitinophagaceae</taxon>
        <taxon>Flavipsychrobacter</taxon>
    </lineage>
</organism>
<keyword evidence="1 3" id="KW-0597">Phosphoprotein</keyword>
<dbReference type="OrthoDB" id="9796457at2"/>
<dbReference type="PANTHER" id="PTHR45339:SF1">
    <property type="entry name" value="HYBRID SIGNAL TRANSDUCTION HISTIDINE KINASE J"/>
    <property type="match status" value="1"/>
</dbReference>
<evidence type="ECO:0000313" key="5">
    <source>
        <dbReference type="EMBL" id="PQJ11655.1"/>
    </source>
</evidence>
<dbReference type="InterPro" id="IPR001789">
    <property type="entry name" value="Sig_transdc_resp-reg_receiver"/>
</dbReference>
<feature type="modified residue" description="4-aspartylphosphate" evidence="3">
    <location>
        <position position="79"/>
    </location>
</feature>
<dbReference type="Proteomes" id="UP000239872">
    <property type="component" value="Unassembled WGS sequence"/>
</dbReference>
<dbReference type="SUPFAM" id="SSF52172">
    <property type="entry name" value="CheY-like"/>
    <property type="match status" value="1"/>
</dbReference>
<dbReference type="Gene3D" id="3.40.50.2300">
    <property type="match status" value="1"/>
</dbReference>
<proteinExistence type="predicted"/>
<reference evidence="5 6" key="1">
    <citation type="submission" date="2018-01" db="EMBL/GenBank/DDBJ databases">
        <title>A novel member of the phylum Bacteroidetes isolated from glacier ice.</title>
        <authorList>
            <person name="Liu Q."/>
            <person name="Xin Y.-H."/>
        </authorList>
    </citation>
    <scope>NUCLEOTIDE SEQUENCE [LARGE SCALE GENOMIC DNA]</scope>
    <source>
        <strain evidence="5 6">RB1R16</strain>
    </source>
</reference>
<feature type="domain" description="Response regulatory" evidence="4">
    <location>
        <begin position="29"/>
        <end position="146"/>
    </location>
</feature>
<dbReference type="InterPro" id="IPR011006">
    <property type="entry name" value="CheY-like_superfamily"/>
</dbReference>
<dbReference type="EMBL" id="PPSL01000002">
    <property type="protein sequence ID" value="PQJ11655.1"/>
    <property type="molecule type" value="Genomic_DNA"/>
</dbReference>
<accession>A0A2S7SYJ1</accession>
<dbReference type="CDD" id="cd17546">
    <property type="entry name" value="REC_hyHK_CKI1_RcsC-like"/>
    <property type="match status" value="1"/>
</dbReference>
<evidence type="ECO:0000256" key="3">
    <source>
        <dbReference type="PROSITE-ProRule" id="PRU00169"/>
    </source>
</evidence>
<dbReference type="PROSITE" id="PS50110">
    <property type="entry name" value="RESPONSE_REGULATORY"/>
    <property type="match status" value="1"/>
</dbReference>
<evidence type="ECO:0000313" key="6">
    <source>
        <dbReference type="Proteomes" id="UP000239872"/>
    </source>
</evidence>
<comment type="caution">
    <text evidence="5">The sequence shown here is derived from an EMBL/GenBank/DDBJ whole genome shotgun (WGS) entry which is preliminary data.</text>
</comment>
<gene>
    <name evidence="5" type="ORF">CJD36_007615</name>
</gene>
<name>A0A2S7SYJ1_9BACT</name>
<keyword evidence="2" id="KW-0902">Two-component regulatory system</keyword>
<dbReference type="AlphaFoldDB" id="A0A2S7SYJ1"/>
<protein>
    <submittedName>
        <fullName evidence="5">Response regulator</fullName>
    </submittedName>
</protein>
<sequence length="147" mass="16251">MKVLSLSLFYLSIRQSIPIENIKSVKMKKVLIIDDDTRNVFALSAVLRSRGYKYEAATSPAEALLLLKNNADIGIVLMDMMMPEMDGYSLIPYIREIPQSDPIPIVAVTAQAMTGDKEKCLAAGADGYLAKPIDIDKLLALLKTYLQ</sequence>
<evidence type="ECO:0000259" key="4">
    <source>
        <dbReference type="PROSITE" id="PS50110"/>
    </source>
</evidence>